<dbReference type="InterPro" id="IPR006424">
    <property type="entry name" value="Glyceraldehyde-3-P_DH_1"/>
</dbReference>
<feature type="binding site" evidence="5">
    <location>
        <position position="117"/>
    </location>
    <ligand>
        <name>NAD(+)</name>
        <dbReference type="ChEBI" id="CHEBI:57540"/>
    </ligand>
</feature>
<keyword evidence="11" id="KW-1185">Reference proteome</keyword>
<dbReference type="NCBIfam" id="TIGR01534">
    <property type="entry name" value="GAPDH-I"/>
    <property type="match status" value="1"/>
</dbReference>
<dbReference type="AlphaFoldDB" id="A0A399EGM7"/>
<dbReference type="GO" id="GO:0050661">
    <property type="term" value="F:NADP binding"/>
    <property type="evidence" value="ECO:0007669"/>
    <property type="project" value="InterPro"/>
</dbReference>
<dbReference type="PRINTS" id="PR00078">
    <property type="entry name" value="G3PDHDRGNASE"/>
</dbReference>
<dbReference type="PIRSF" id="PIRSF000149">
    <property type="entry name" value="GAP_DH"/>
    <property type="match status" value="1"/>
</dbReference>
<dbReference type="Pfam" id="PF00044">
    <property type="entry name" value="Gp_dh_N"/>
    <property type="match status" value="1"/>
</dbReference>
<dbReference type="EC" id="1.2.1.-" evidence="8"/>
<proteinExistence type="inferred from homology"/>
<dbReference type="FunFam" id="3.30.360.10:FF:000002">
    <property type="entry name" value="Glyceraldehyde-3-phosphate dehydrogenase"/>
    <property type="match status" value="1"/>
</dbReference>
<evidence type="ECO:0000256" key="4">
    <source>
        <dbReference type="PIRSR" id="PIRSR000149-2"/>
    </source>
</evidence>
<comment type="caution">
    <text evidence="10">The sequence shown here is derived from an EMBL/GenBank/DDBJ whole genome shotgun (WGS) entry which is preliminary data.</text>
</comment>
<dbReference type="SUPFAM" id="SSF51735">
    <property type="entry name" value="NAD(P)-binding Rossmann-fold domains"/>
    <property type="match status" value="1"/>
</dbReference>
<dbReference type="Proteomes" id="UP000265800">
    <property type="component" value="Unassembled WGS sequence"/>
</dbReference>
<keyword evidence="5" id="KW-0547">Nucleotide-binding</keyword>
<evidence type="ECO:0000256" key="6">
    <source>
        <dbReference type="PIRSR" id="PIRSR000149-4"/>
    </source>
</evidence>
<feature type="binding site" evidence="5">
    <location>
        <begin position="10"/>
        <end position="11"/>
    </location>
    <ligand>
        <name>NAD(+)</name>
        <dbReference type="ChEBI" id="CHEBI:57540"/>
    </ligand>
</feature>
<dbReference type="GO" id="GO:0006006">
    <property type="term" value="P:glucose metabolic process"/>
    <property type="evidence" value="ECO:0007669"/>
    <property type="project" value="InterPro"/>
</dbReference>
<dbReference type="Gene3D" id="3.40.50.720">
    <property type="entry name" value="NAD(P)-binding Rossmann-like Domain"/>
    <property type="match status" value="1"/>
</dbReference>
<gene>
    <name evidence="10" type="primary">gap</name>
    <name evidence="10" type="ORF">Mlute_02252</name>
</gene>
<name>A0A399EGM7_9DEIN</name>
<dbReference type="OrthoDB" id="9803304at2"/>
<feature type="binding site" evidence="4">
    <location>
        <begin position="207"/>
        <end position="208"/>
    </location>
    <ligand>
        <name>D-glyceraldehyde 3-phosphate</name>
        <dbReference type="ChEBI" id="CHEBI:59776"/>
    </ligand>
</feature>
<dbReference type="CDD" id="cd18126">
    <property type="entry name" value="GAPDH_I_C"/>
    <property type="match status" value="1"/>
</dbReference>
<dbReference type="CDD" id="cd05214">
    <property type="entry name" value="GAPDH_I_N"/>
    <property type="match status" value="1"/>
</dbReference>
<evidence type="ECO:0000256" key="2">
    <source>
        <dbReference type="ARBA" id="ARBA00023002"/>
    </source>
</evidence>
<reference evidence="10 11" key="1">
    <citation type="submission" date="2018-08" db="EMBL/GenBank/DDBJ databases">
        <title>Meiothermus luteus KCTC 52599 genome sequencing project.</title>
        <authorList>
            <person name="Da Costa M.S."/>
            <person name="Albuquerque L."/>
            <person name="Raposo P."/>
            <person name="Froufe H.J.C."/>
            <person name="Barroso C.S."/>
            <person name="Egas C."/>
        </authorList>
    </citation>
    <scope>NUCLEOTIDE SEQUENCE [LARGE SCALE GENOMIC DNA]</scope>
    <source>
        <strain evidence="10 11">KCTC 52599</strain>
    </source>
</reference>
<dbReference type="GO" id="GO:0051287">
    <property type="term" value="F:NAD binding"/>
    <property type="evidence" value="ECO:0007669"/>
    <property type="project" value="InterPro"/>
</dbReference>
<protein>
    <recommendedName>
        <fullName evidence="8">Glyceraldehyde-3-phosphate dehydrogenase</fullName>
        <ecNumber evidence="8">1.2.1.-</ecNumber>
    </recommendedName>
</protein>
<evidence type="ECO:0000256" key="7">
    <source>
        <dbReference type="RuleBase" id="RU000397"/>
    </source>
</evidence>
<accession>A0A399EGM7</accession>
<evidence type="ECO:0000259" key="9">
    <source>
        <dbReference type="SMART" id="SM00846"/>
    </source>
</evidence>
<dbReference type="FunFam" id="3.40.50.720:FF:000001">
    <property type="entry name" value="Glyceraldehyde-3-phosphate dehydrogenase"/>
    <property type="match status" value="1"/>
</dbReference>
<feature type="active site" description="Nucleophile" evidence="3">
    <location>
        <position position="149"/>
    </location>
</feature>
<dbReference type="Gene3D" id="3.30.360.10">
    <property type="entry name" value="Dihydrodipicolinate Reductase, domain 2"/>
    <property type="match status" value="1"/>
</dbReference>
<evidence type="ECO:0000256" key="3">
    <source>
        <dbReference type="PIRSR" id="PIRSR000149-1"/>
    </source>
</evidence>
<keyword evidence="5" id="KW-0520">NAD</keyword>
<dbReference type="InterPro" id="IPR020831">
    <property type="entry name" value="GlycerAld/Erythrose_P_DH"/>
</dbReference>
<dbReference type="RefSeq" id="WP_119360791.1">
    <property type="nucleotide sequence ID" value="NZ_QWKZ01000084.1"/>
</dbReference>
<dbReference type="InterPro" id="IPR020829">
    <property type="entry name" value="GlycerAld_3-P_DH_cat"/>
</dbReference>
<feature type="binding site" evidence="4">
    <location>
        <position position="230"/>
    </location>
    <ligand>
        <name>D-glyceraldehyde 3-phosphate</name>
        <dbReference type="ChEBI" id="CHEBI:59776"/>
    </ligand>
</feature>
<dbReference type="InterPro" id="IPR020828">
    <property type="entry name" value="GlycerAld_3-P_DH_NAD(P)-bd"/>
</dbReference>
<dbReference type="GO" id="GO:0016620">
    <property type="term" value="F:oxidoreductase activity, acting on the aldehyde or oxo group of donors, NAD or NADP as acceptor"/>
    <property type="evidence" value="ECO:0007669"/>
    <property type="project" value="InterPro"/>
</dbReference>
<keyword evidence="2 8" id="KW-0560">Oxidoreductase</keyword>
<dbReference type="PANTHER" id="PTHR43148">
    <property type="entry name" value="GLYCERALDEHYDE-3-PHOSPHATE DEHYDROGENASE 2"/>
    <property type="match status" value="1"/>
</dbReference>
<dbReference type="Pfam" id="PF02800">
    <property type="entry name" value="Gp_dh_C"/>
    <property type="match status" value="1"/>
</dbReference>
<dbReference type="SMART" id="SM00846">
    <property type="entry name" value="Gp_dh_N"/>
    <property type="match status" value="1"/>
</dbReference>
<feature type="binding site" evidence="5">
    <location>
        <position position="31"/>
    </location>
    <ligand>
        <name>NAD(+)</name>
        <dbReference type="ChEBI" id="CHEBI:57540"/>
    </ligand>
</feature>
<dbReference type="InterPro" id="IPR036291">
    <property type="entry name" value="NAD(P)-bd_dom_sf"/>
</dbReference>
<comment type="similarity">
    <text evidence="1 7">Belongs to the glyceraldehyde-3-phosphate dehydrogenase family.</text>
</comment>
<dbReference type="SUPFAM" id="SSF55347">
    <property type="entry name" value="Glyceraldehyde-3-phosphate dehydrogenase-like, C-terminal domain"/>
    <property type="match status" value="1"/>
</dbReference>
<evidence type="ECO:0000256" key="1">
    <source>
        <dbReference type="ARBA" id="ARBA00007406"/>
    </source>
</evidence>
<dbReference type="InterPro" id="IPR020830">
    <property type="entry name" value="GlycerAld_3-P_DH_AS"/>
</dbReference>
<feature type="binding site" evidence="4">
    <location>
        <begin position="148"/>
        <end position="150"/>
    </location>
    <ligand>
        <name>D-glyceraldehyde 3-phosphate</name>
        <dbReference type="ChEBI" id="CHEBI:59776"/>
    </ligand>
</feature>
<sequence>MRVAINGFGRIGRQVFRILLERGVDVVGINDLSDNAILAHLFKYDSNYGRFPGTVSYDEESITVNGKKIRVYEEKDPANLPWGEIGADIVIESTGRFTKLEAAEAHLKAGAKKVIISAPGKGDMLTVVMGVNEHMYDPQKHHVVSNASCTTNGLAPVAKVLNDNFGIEKGLLTTVHAYTASQSLVDAVKDDPRDARAAALNIVPSETGAAKAVGLVIPELKGKFGGMAFRVPTSTVSVVDFTAVLNREVTKEEVNAAMKAAAEGPLKGILAYTEEPLVSSDLKGDPHSSIFSALDTLVVGNLVKVVAWYDNEWGYSCRVADLAQYIGQRLS</sequence>
<organism evidence="10 11">
    <name type="scientific">Meiothermus luteus</name>
    <dbReference type="NCBI Taxonomy" id="2026184"/>
    <lineage>
        <taxon>Bacteria</taxon>
        <taxon>Thermotogati</taxon>
        <taxon>Deinococcota</taxon>
        <taxon>Deinococci</taxon>
        <taxon>Thermales</taxon>
        <taxon>Thermaceae</taxon>
        <taxon>Meiothermus</taxon>
    </lineage>
</organism>
<dbReference type="PROSITE" id="PS00071">
    <property type="entry name" value="GAPDH"/>
    <property type="match status" value="1"/>
</dbReference>
<feature type="site" description="Activates thiol group during catalysis" evidence="6">
    <location>
        <position position="176"/>
    </location>
</feature>
<feature type="domain" description="Glyceraldehyde 3-phosphate dehydrogenase NAD(P) binding" evidence="9">
    <location>
        <begin position="1"/>
        <end position="149"/>
    </location>
</feature>
<evidence type="ECO:0000313" key="11">
    <source>
        <dbReference type="Proteomes" id="UP000265800"/>
    </source>
</evidence>
<evidence type="ECO:0000256" key="5">
    <source>
        <dbReference type="PIRSR" id="PIRSR000149-3"/>
    </source>
</evidence>
<evidence type="ECO:0000313" key="10">
    <source>
        <dbReference type="EMBL" id="RIH83285.1"/>
    </source>
</evidence>
<evidence type="ECO:0000256" key="8">
    <source>
        <dbReference type="RuleBase" id="RU361160"/>
    </source>
</evidence>
<feature type="binding site" evidence="4">
    <location>
        <position position="179"/>
    </location>
    <ligand>
        <name>D-glyceraldehyde 3-phosphate</name>
        <dbReference type="ChEBI" id="CHEBI:59776"/>
    </ligand>
</feature>
<feature type="binding site" evidence="5">
    <location>
        <position position="311"/>
    </location>
    <ligand>
        <name>NAD(+)</name>
        <dbReference type="ChEBI" id="CHEBI:57540"/>
    </ligand>
</feature>
<dbReference type="EMBL" id="QWKZ01000084">
    <property type="protein sequence ID" value="RIH83285.1"/>
    <property type="molecule type" value="Genomic_DNA"/>
</dbReference>